<dbReference type="Gene3D" id="1.10.150.20">
    <property type="entry name" value="5' to 3' exonuclease, C-terminal subdomain"/>
    <property type="match status" value="1"/>
</dbReference>
<dbReference type="GO" id="GO:0042276">
    <property type="term" value="P:error-prone translesion synthesis"/>
    <property type="evidence" value="ECO:0007669"/>
    <property type="project" value="TreeGrafter"/>
</dbReference>
<dbReference type="Proteomes" id="UP000515275">
    <property type="component" value="Chromosome"/>
</dbReference>
<evidence type="ECO:0000256" key="11">
    <source>
        <dbReference type="ARBA" id="ARBA00025589"/>
    </source>
</evidence>
<proteinExistence type="inferred from homology"/>
<dbReference type="InterPro" id="IPR017961">
    <property type="entry name" value="DNA_pol_Y-fam_little_finger"/>
</dbReference>
<dbReference type="Gene3D" id="3.30.70.270">
    <property type="match status" value="1"/>
</dbReference>
<evidence type="ECO:0000256" key="10">
    <source>
        <dbReference type="ARBA" id="ARBA00023204"/>
    </source>
</evidence>
<comment type="function">
    <text evidence="11 13">Poorly processive, error-prone DNA polymerase involved in untargeted mutagenesis. Copies undamaged DNA at stalled replication forks, which arise in vivo from mismatched or misaligned primer ends. These misaligned primers can be extended by PolIV. Exhibits no 3'-5' exonuclease (proofreading) activity. May be involved in translesional synthesis, in conjunction with the beta clamp from PolIII.</text>
</comment>
<dbReference type="PANTHER" id="PTHR11076">
    <property type="entry name" value="DNA REPAIR POLYMERASE UMUC / TRANSFERASE FAMILY MEMBER"/>
    <property type="match status" value="1"/>
</dbReference>
<evidence type="ECO:0000256" key="6">
    <source>
        <dbReference type="ARBA" id="ARBA00022723"/>
    </source>
</evidence>
<comment type="similarity">
    <text evidence="1 13">Belongs to the DNA polymerase type-Y family.</text>
</comment>
<feature type="compositionally biased region" description="Basic and acidic residues" evidence="14">
    <location>
        <begin position="15"/>
        <end position="42"/>
    </location>
</feature>
<reference evidence="15 16" key="1">
    <citation type="submission" date="2019-12" db="EMBL/GenBank/DDBJ databases">
        <title>Corynebacterium sp. nov., isolated from feces of the Anser Albifrons in China.</title>
        <authorList>
            <person name="Liu Q."/>
        </authorList>
    </citation>
    <scope>NUCLEOTIDE SEQUENCE [LARGE SCALE GENOMIC DNA]</scope>
    <source>
        <strain evidence="15 16">23H37-10</strain>
    </source>
</reference>
<dbReference type="FunFam" id="3.30.1490.100:FF:000004">
    <property type="entry name" value="DNA polymerase IV"/>
    <property type="match status" value="1"/>
</dbReference>
<dbReference type="GO" id="GO:0000287">
    <property type="term" value="F:magnesium ion binding"/>
    <property type="evidence" value="ECO:0007669"/>
    <property type="project" value="UniProtKB-UniRule"/>
</dbReference>
<dbReference type="GO" id="GO:0006281">
    <property type="term" value="P:DNA repair"/>
    <property type="evidence" value="ECO:0007669"/>
    <property type="project" value="UniProtKB-UniRule"/>
</dbReference>
<evidence type="ECO:0000313" key="15">
    <source>
        <dbReference type="EMBL" id="QNH95866.1"/>
    </source>
</evidence>
<comment type="cofactor">
    <cofactor evidence="13">
        <name>Mg(2+)</name>
        <dbReference type="ChEBI" id="CHEBI:18420"/>
    </cofactor>
    <text evidence="13">Binds 2 magnesium ions per subunit.</text>
</comment>
<evidence type="ECO:0000256" key="14">
    <source>
        <dbReference type="SAM" id="MobiDB-lite"/>
    </source>
</evidence>
<keyword evidence="5 13" id="KW-0235">DNA replication</keyword>
<dbReference type="EC" id="2.7.7.7" evidence="13"/>
<accession>A0A7G7YMZ6</accession>
<dbReference type="GO" id="GO:0005829">
    <property type="term" value="C:cytosol"/>
    <property type="evidence" value="ECO:0007669"/>
    <property type="project" value="TreeGrafter"/>
</dbReference>
<dbReference type="GO" id="GO:0003684">
    <property type="term" value="F:damaged DNA binding"/>
    <property type="evidence" value="ECO:0007669"/>
    <property type="project" value="InterPro"/>
</dbReference>
<dbReference type="InterPro" id="IPR022880">
    <property type="entry name" value="DNApol_IV"/>
</dbReference>
<keyword evidence="7 13" id="KW-0227">DNA damage</keyword>
<dbReference type="InterPro" id="IPR050116">
    <property type="entry name" value="DNA_polymerase-Y"/>
</dbReference>
<keyword evidence="3 13" id="KW-0808">Transferase</keyword>
<dbReference type="PROSITE" id="PS50173">
    <property type="entry name" value="UMUC"/>
    <property type="match status" value="1"/>
</dbReference>
<gene>
    <name evidence="13" type="primary">dinB</name>
    <name evidence="15" type="ORF">GP473_03500</name>
</gene>
<comment type="subunit">
    <text evidence="13">Monomer.</text>
</comment>
<dbReference type="KEGG" id="cans:GP473_03500"/>
<keyword evidence="9 13" id="KW-0239">DNA-directed DNA polymerase</keyword>
<dbReference type="NCBIfam" id="NF002882">
    <property type="entry name" value="PRK03348.1"/>
    <property type="match status" value="1"/>
</dbReference>
<dbReference type="GO" id="GO:0009432">
    <property type="term" value="P:SOS response"/>
    <property type="evidence" value="ECO:0007669"/>
    <property type="project" value="TreeGrafter"/>
</dbReference>
<evidence type="ECO:0000256" key="3">
    <source>
        <dbReference type="ARBA" id="ARBA00022679"/>
    </source>
</evidence>
<comment type="subcellular location">
    <subcellularLocation>
        <location evidence="13">Cytoplasm</location>
    </subcellularLocation>
</comment>
<dbReference type="PANTHER" id="PTHR11076:SF33">
    <property type="entry name" value="DNA POLYMERASE KAPPA"/>
    <property type="match status" value="1"/>
</dbReference>
<evidence type="ECO:0000256" key="9">
    <source>
        <dbReference type="ARBA" id="ARBA00022932"/>
    </source>
</evidence>
<feature type="binding site" evidence="13">
    <location>
        <position position="146"/>
    </location>
    <ligand>
        <name>Mg(2+)</name>
        <dbReference type="ChEBI" id="CHEBI:18420"/>
    </ligand>
</feature>
<evidence type="ECO:0000256" key="2">
    <source>
        <dbReference type="ARBA" id="ARBA00022457"/>
    </source>
</evidence>
<dbReference type="Pfam" id="PF00817">
    <property type="entry name" value="IMS"/>
    <property type="match status" value="1"/>
</dbReference>
<keyword evidence="6 13" id="KW-0479">Metal-binding</keyword>
<dbReference type="AlphaFoldDB" id="A0A7G7YMZ6"/>
<dbReference type="InterPro" id="IPR036775">
    <property type="entry name" value="DNA_pol_Y-fam_lit_finger_sf"/>
</dbReference>
<evidence type="ECO:0000256" key="7">
    <source>
        <dbReference type="ARBA" id="ARBA00022763"/>
    </source>
</evidence>
<keyword evidence="13" id="KW-0238">DNA-binding</keyword>
<dbReference type="Gene3D" id="3.30.1490.100">
    <property type="entry name" value="DNA polymerase, Y-family, little finger domain"/>
    <property type="match status" value="1"/>
</dbReference>
<evidence type="ECO:0000256" key="13">
    <source>
        <dbReference type="HAMAP-Rule" id="MF_01113"/>
    </source>
</evidence>
<comment type="catalytic activity">
    <reaction evidence="12 13">
        <text>DNA(n) + a 2'-deoxyribonucleoside 5'-triphosphate = DNA(n+1) + diphosphate</text>
        <dbReference type="Rhea" id="RHEA:22508"/>
        <dbReference type="Rhea" id="RHEA-COMP:17339"/>
        <dbReference type="Rhea" id="RHEA-COMP:17340"/>
        <dbReference type="ChEBI" id="CHEBI:33019"/>
        <dbReference type="ChEBI" id="CHEBI:61560"/>
        <dbReference type="ChEBI" id="CHEBI:173112"/>
        <dbReference type="EC" id="2.7.7.7"/>
    </reaction>
</comment>
<keyword evidence="10 13" id="KW-0234">DNA repair</keyword>
<dbReference type="SUPFAM" id="SSF56672">
    <property type="entry name" value="DNA/RNA polymerases"/>
    <property type="match status" value="1"/>
</dbReference>
<feature type="region of interest" description="Disordered" evidence="14">
    <location>
        <begin position="1"/>
        <end position="42"/>
    </location>
</feature>
<dbReference type="NCBIfam" id="NF002677">
    <property type="entry name" value="PRK02406.1"/>
    <property type="match status" value="1"/>
</dbReference>
<dbReference type="HAMAP" id="MF_01113">
    <property type="entry name" value="DNApol_IV"/>
    <property type="match status" value="1"/>
</dbReference>
<dbReference type="CDD" id="cd03586">
    <property type="entry name" value="PolY_Pol_IV_kappa"/>
    <property type="match status" value="1"/>
</dbReference>
<feature type="active site" evidence="13">
    <location>
        <position position="147"/>
    </location>
</feature>
<dbReference type="Pfam" id="PF11799">
    <property type="entry name" value="IMS_C"/>
    <property type="match status" value="1"/>
</dbReference>
<evidence type="ECO:0000256" key="12">
    <source>
        <dbReference type="ARBA" id="ARBA00049244"/>
    </source>
</evidence>
<dbReference type="InterPro" id="IPR001126">
    <property type="entry name" value="UmuC"/>
</dbReference>
<evidence type="ECO:0000256" key="8">
    <source>
        <dbReference type="ARBA" id="ARBA00022842"/>
    </source>
</evidence>
<protein>
    <recommendedName>
        <fullName evidence="13">DNA polymerase IV</fullName>
        <shortName evidence="13">Pol IV</shortName>
        <ecNumber evidence="13">2.7.7.7</ecNumber>
    </recommendedName>
</protein>
<dbReference type="InterPro" id="IPR043502">
    <property type="entry name" value="DNA/RNA_pol_sf"/>
</dbReference>
<dbReference type="InterPro" id="IPR043128">
    <property type="entry name" value="Rev_trsase/Diguanyl_cyclase"/>
</dbReference>
<evidence type="ECO:0000256" key="5">
    <source>
        <dbReference type="ARBA" id="ARBA00022705"/>
    </source>
</evidence>
<keyword evidence="8 13" id="KW-0460">Magnesium</keyword>
<evidence type="ECO:0000256" key="4">
    <source>
        <dbReference type="ARBA" id="ARBA00022695"/>
    </source>
</evidence>
<dbReference type="SUPFAM" id="SSF100879">
    <property type="entry name" value="Lesion bypass DNA polymerase (Y-family), little finger domain"/>
    <property type="match status" value="1"/>
</dbReference>
<keyword evidence="13" id="KW-0963">Cytoplasm</keyword>
<feature type="site" description="Substrate discrimination" evidence="13">
    <location>
        <position position="55"/>
    </location>
</feature>
<keyword evidence="4 13" id="KW-0548">Nucleotidyltransferase</keyword>
<name>A0A7G7YMZ6_9CORY</name>
<dbReference type="GO" id="GO:0006261">
    <property type="term" value="P:DNA-templated DNA replication"/>
    <property type="evidence" value="ECO:0007669"/>
    <property type="project" value="UniProtKB-UniRule"/>
</dbReference>
<sequence length="504" mass="55037">MGDRPEYNGEILYDPFRDGRKITDDTHADRTRADNSSRSRPQERWVAHIDMDAFFASVEQLTRPTLRGRPVLVGGMSGRGVVAGASYEARVFGAHSAMPMSQAVRLCRNRAVVVRPRLEVYKVASRRIFEVIRAHAGAVVEQLSVDEGFAEPPQLIGATDEEARAWAMRLQRAVEEETGLPSSVGMASTKLDAKMASDLGKPHGIAVVSVWRRMQVFGPRPAKELWGIGKVAQARLAEVGVHTIAEFVKMDRADVKSLLGAAGVDIQRMAAGNDTRPVAPRARSKQMSAERTLTTNIHTSTELWPIVNEVAKEAHRRLLKDGRAARTITAKVRTEDFHIHTRSATLPAGTDDLETITVAARRVMPRPEQLGSIRLVGVGLSGLVDIRQELLFPELITPAEEVGMVITMSDSNDHTANGMGGLAPLNARASNSGPWQTTQDVEHEIYGHGWVQGTGSGVVSVRFETRATGPGKTKTFSVNDPALHPADPLASLAWDLRPEERSMD</sequence>
<keyword evidence="2 13" id="KW-0515">Mutator protein</keyword>
<dbReference type="GO" id="GO:0003887">
    <property type="term" value="F:DNA-directed DNA polymerase activity"/>
    <property type="evidence" value="ECO:0007669"/>
    <property type="project" value="UniProtKB-UniRule"/>
</dbReference>
<evidence type="ECO:0000313" key="16">
    <source>
        <dbReference type="Proteomes" id="UP000515275"/>
    </source>
</evidence>
<dbReference type="EMBL" id="CP046883">
    <property type="protein sequence ID" value="QNH95866.1"/>
    <property type="molecule type" value="Genomic_DNA"/>
</dbReference>
<dbReference type="Gene3D" id="3.40.1170.60">
    <property type="match status" value="1"/>
</dbReference>
<feature type="binding site" evidence="13">
    <location>
        <position position="50"/>
    </location>
    <ligand>
        <name>Mg(2+)</name>
        <dbReference type="ChEBI" id="CHEBI:18420"/>
    </ligand>
</feature>
<evidence type="ECO:0000256" key="1">
    <source>
        <dbReference type="ARBA" id="ARBA00010945"/>
    </source>
</evidence>
<organism evidence="15 16">
    <name type="scientific">Corynebacterium anserum</name>
    <dbReference type="NCBI Taxonomy" id="2684406"/>
    <lineage>
        <taxon>Bacteria</taxon>
        <taxon>Bacillati</taxon>
        <taxon>Actinomycetota</taxon>
        <taxon>Actinomycetes</taxon>
        <taxon>Mycobacteriales</taxon>
        <taxon>Corynebacteriaceae</taxon>
        <taxon>Corynebacterium</taxon>
    </lineage>
</organism>
<keyword evidence="16" id="KW-1185">Reference proteome</keyword>